<reference evidence="1" key="1">
    <citation type="submission" date="2017-07" db="EMBL/GenBank/DDBJ databases">
        <authorList>
            <person name="Mikheyev A."/>
            <person name="Grau M."/>
        </authorList>
    </citation>
    <scope>NUCLEOTIDE SEQUENCE</scope>
    <source>
        <tissue evidence="1">Venom_gland</tissue>
    </source>
</reference>
<proteinExistence type="predicted"/>
<accession>A0A2D4K8K8</accession>
<dbReference type="AlphaFoldDB" id="A0A2D4K8K8"/>
<evidence type="ECO:0000313" key="1">
    <source>
        <dbReference type="EMBL" id="LAB05073.1"/>
    </source>
</evidence>
<reference evidence="1" key="2">
    <citation type="submission" date="2017-11" db="EMBL/GenBank/DDBJ databases">
        <title>Coralsnake Venomics: Analyses of Venom Gland Transcriptomes and Proteomes of Six Brazilian Taxa.</title>
        <authorList>
            <person name="Aird S.D."/>
            <person name="Jorge da Silva N."/>
            <person name="Qiu L."/>
            <person name="Villar-Briones A."/>
            <person name="Aparecida-Saddi V."/>
            <person name="Campos-Telles M.P."/>
            <person name="Grau M."/>
            <person name="Mikheyev A.S."/>
        </authorList>
    </citation>
    <scope>NUCLEOTIDE SEQUENCE</scope>
    <source>
        <tissue evidence="1">Venom_gland</tissue>
    </source>
</reference>
<organism evidence="1">
    <name type="scientific">Micrurus paraensis</name>
    <dbReference type="NCBI Taxonomy" id="1970185"/>
    <lineage>
        <taxon>Eukaryota</taxon>
        <taxon>Metazoa</taxon>
        <taxon>Chordata</taxon>
        <taxon>Craniata</taxon>
        <taxon>Vertebrata</taxon>
        <taxon>Euteleostomi</taxon>
        <taxon>Lepidosauria</taxon>
        <taxon>Squamata</taxon>
        <taxon>Bifurcata</taxon>
        <taxon>Unidentata</taxon>
        <taxon>Episquamata</taxon>
        <taxon>Toxicofera</taxon>
        <taxon>Serpentes</taxon>
        <taxon>Colubroidea</taxon>
        <taxon>Elapidae</taxon>
        <taxon>Elapinae</taxon>
        <taxon>Micrurus</taxon>
    </lineage>
</organism>
<protein>
    <submittedName>
        <fullName evidence="1">Uncharacterized protein</fullName>
    </submittedName>
</protein>
<dbReference type="EMBL" id="IACL01039015">
    <property type="protein sequence ID" value="LAB05073.1"/>
    <property type="molecule type" value="Transcribed_RNA"/>
</dbReference>
<sequence>MLLGDFSAELGGISYYEHITIVTKGLPQNWRIIQPCVEFYQNEVNSHSILFFSVSTFQDCFDSCCNSNPSKAAEISTFKKTGKISREKDFSSDIEIVEIQNKKLVLEISIALRI</sequence>
<name>A0A2D4K8K8_9SAUR</name>